<dbReference type="Proteomes" id="UP000460298">
    <property type="component" value="Unassembled WGS sequence"/>
</dbReference>
<dbReference type="Pfam" id="PF19266">
    <property type="entry name" value="CIS_tube"/>
    <property type="match status" value="1"/>
</dbReference>
<comment type="caution">
    <text evidence="2">The sequence shown here is derived from an EMBL/GenBank/DDBJ whole genome shotgun (WGS) entry which is preliminary data.</text>
</comment>
<dbReference type="CDD" id="cd00118">
    <property type="entry name" value="LysM"/>
    <property type="match status" value="1"/>
</dbReference>
<dbReference type="InterPro" id="IPR036779">
    <property type="entry name" value="LysM_dom_sf"/>
</dbReference>
<dbReference type="InterPro" id="IPR045361">
    <property type="entry name" value="CIS_tube_prot_N"/>
</dbReference>
<feature type="domain" description="LysM" evidence="1">
    <location>
        <begin position="175"/>
        <end position="226"/>
    </location>
</feature>
<gene>
    <name evidence="2" type="ORF">F9K24_20385</name>
</gene>
<reference evidence="2 3" key="1">
    <citation type="submission" date="2019-10" db="EMBL/GenBank/DDBJ databases">
        <title>Extracellular Electron Transfer in a Candidatus Methanoperedens spp. Enrichment Culture.</title>
        <authorList>
            <person name="Berger S."/>
            <person name="Rangel Shaw D."/>
            <person name="Berben T."/>
            <person name="In 'T Zandt M."/>
            <person name="Frank J."/>
            <person name="Reimann J."/>
            <person name="Jetten M.S.M."/>
            <person name="Welte C.U."/>
        </authorList>
    </citation>
    <scope>NUCLEOTIDE SEQUENCE [LARGE SCALE GENOMIC DNA]</scope>
    <source>
        <strain evidence="2">SB12</strain>
    </source>
</reference>
<dbReference type="AlphaFoldDB" id="A0A833GXQ0"/>
<name>A0A833GXQ0_9LEPT</name>
<organism evidence="2 3">
    <name type="scientific">Leptonema illini</name>
    <dbReference type="NCBI Taxonomy" id="183"/>
    <lineage>
        <taxon>Bacteria</taxon>
        <taxon>Pseudomonadati</taxon>
        <taxon>Spirochaetota</taxon>
        <taxon>Spirochaetia</taxon>
        <taxon>Leptospirales</taxon>
        <taxon>Leptospiraceae</taxon>
        <taxon>Leptonema</taxon>
    </lineage>
</organism>
<protein>
    <recommendedName>
        <fullName evidence="1">LysM domain-containing protein</fullName>
    </recommendedName>
</protein>
<dbReference type="PROSITE" id="PS51782">
    <property type="entry name" value="LYSM"/>
    <property type="match status" value="1"/>
</dbReference>
<evidence type="ECO:0000313" key="2">
    <source>
        <dbReference type="EMBL" id="KAB2929264.1"/>
    </source>
</evidence>
<proteinExistence type="predicted"/>
<dbReference type="Gene3D" id="3.10.350.10">
    <property type="entry name" value="LysM domain"/>
    <property type="match status" value="1"/>
</dbReference>
<evidence type="ECO:0000259" key="1">
    <source>
        <dbReference type="PROSITE" id="PS51782"/>
    </source>
</evidence>
<accession>A0A833GXQ0</accession>
<evidence type="ECO:0000313" key="3">
    <source>
        <dbReference type="Proteomes" id="UP000460298"/>
    </source>
</evidence>
<dbReference type="EMBL" id="WBUI01000034">
    <property type="protein sequence ID" value="KAB2929264.1"/>
    <property type="molecule type" value="Genomic_DNA"/>
</dbReference>
<sequence length="233" mass="26010">MNIFHSNTGTKPDRTRIYYQTDSSDTSISTDIGIEFINPTEISASYRSEIRSHGAQSESNQQYSETVREDMTITLYIDRSGEQSITGETGIKKDVDRIRSLIMPTIRGADHKKPPLCRIVTGSNVYRGSVSHLKEEYLFFNSSGFPVRVRLTLTLHAASTPETAEKAASPANSRKAWVIKSGDRLDMIANRFYGDPTLWRAIASENAIEDPLSFPLPSQIGQALVIPDKLIIR</sequence>
<dbReference type="InterPro" id="IPR018392">
    <property type="entry name" value="LysM"/>
</dbReference>